<dbReference type="Gene3D" id="3.40.50.2000">
    <property type="entry name" value="Glycogen Phosphorylase B"/>
    <property type="match status" value="1"/>
</dbReference>
<dbReference type="InterPro" id="IPR007235">
    <property type="entry name" value="Glyco_trans_28_C"/>
</dbReference>
<dbReference type="EMBL" id="MRCG01000002">
    <property type="protein sequence ID" value="OKH50019.1"/>
    <property type="molecule type" value="Genomic_DNA"/>
</dbReference>
<protein>
    <submittedName>
        <fullName evidence="3">Glycosyltransferase</fullName>
    </submittedName>
</protein>
<dbReference type="PIRSF" id="PIRSF017085">
    <property type="entry name" value="Glycosyltransf_RedA_prd"/>
    <property type="match status" value="1"/>
</dbReference>
<evidence type="ECO:0000313" key="4">
    <source>
        <dbReference type="Proteomes" id="UP000185557"/>
    </source>
</evidence>
<dbReference type="STRING" id="549789.NIES30_04745"/>
<dbReference type="RefSeq" id="WP_073607259.1">
    <property type="nucleotide sequence ID" value="NZ_MRCG01000002.1"/>
</dbReference>
<accession>A0A1U7J9C2</accession>
<dbReference type="SUPFAM" id="SSF53756">
    <property type="entry name" value="UDP-Glycosyltransferase/glycogen phosphorylase"/>
    <property type="match status" value="1"/>
</dbReference>
<name>A0A1U7J9C2_9CYAN</name>
<dbReference type="InterPro" id="IPR016683">
    <property type="entry name" value="Glyco_trans_28_RedA_prd"/>
</dbReference>
<comment type="caution">
    <text evidence="3">The sequence shown here is derived from an EMBL/GenBank/DDBJ whole genome shotgun (WGS) entry which is preliminary data.</text>
</comment>
<sequence>MTTLVPASPNPAIALGTVAPNAEPTSAPSSPARGPRSRVVLYSHDTMGLGHKRRNLLIAQALGSAGLAVDILLISGMGDANAMSVPDGIDTLTLPALYKNADGQYAARRLNLELQEIVQLRSQLILAAVKNFRPDALIVDNVPRGAVRELDATLEYLRRRSTRCILGLRDVLDTPATVRRDWKRAENITAIRRYYDTVWIYGDPTIYDPRREYRFPADITEKMRPLGYLDSRDRARHVNAAARAQIQQLGLPGVALADPKPDYELVLCQVGGGQDGATLAEAFAQATFPENTIGVLLTGPFMPAEAQRHLQALAQANPRLRLVSYLAEPTLLLERASRVVAMGGYNTTCEILAYQKPALVVPRISPRQEQWIRADRLSRKGLIDMLHPTQLSPQTLTHWLHQPIANAAARPAINLDGLKNLVADLEQLLVKPAMPTLQAS</sequence>
<evidence type="ECO:0000259" key="2">
    <source>
        <dbReference type="Pfam" id="PF04101"/>
    </source>
</evidence>
<evidence type="ECO:0000256" key="1">
    <source>
        <dbReference type="SAM" id="MobiDB-lite"/>
    </source>
</evidence>
<dbReference type="Pfam" id="PF04101">
    <property type="entry name" value="Glyco_tran_28_C"/>
    <property type="match status" value="1"/>
</dbReference>
<dbReference type="PANTHER" id="PTHR21015">
    <property type="entry name" value="UDP-N-ACETYLGLUCOSAMINE--N-ACETYLMURAMYL-(PENTAPEPTIDE) PYROPHOSPHORYL-UNDECAPRENOL N-ACETYLGLUCOSAMINE TRANSFERASE 1"/>
    <property type="match status" value="1"/>
</dbReference>
<keyword evidence="4" id="KW-1185">Reference proteome</keyword>
<reference evidence="3 4" key="1">
    <citation type="submission" date="2016-11" db="EMBL/GenBank/DDBJ databases">
        <title>Draft Genome Sequences of Nine Cyanobacterial Strains from Diverse Habitats.</title>
        <authorList>
            <person name="Zhu T."/>
            <person name="Hou S."/>
            <person name="Lu X."/>
            <person name="Hess W.R."/>
        </authorList>
    </citation>
    <scope>NUCLEOTIDE SEQUENCE [LARGE SCALE GENOMIC DNA]</scope>
    <source>
        <strain evidence="3 4">NIES-30</strain>
    </source>
</reference>
<dbReference type="PANTHER" id="PTHR21015:SF28">
    <property type="entry name" value="SLL1722 PROTEIN"/>
    <property type="match status" value="1"/>
</dbReference>
<feature type="region of interest" description="Disordered" evidence="1">
    <location>
        <begin position="1"/>
        <end position="36"/>
    </location>
</feature>
<keyword evidence="3" id="KW-0808">Transferase</keyword>
<proteinExistence type="predicted"/>
<feature type="domain" description="Glycosyl transferase family 28 C-terminal" evidence="2">
    <location>
        <begin position="271"/>
        <end position="401"/>
    </location>
</feature>
<dbReference type="Proteomes" id="UP000185557">
    <property type="component" value="Unassembled WGS sequence"/>
</dbReference>
<dbReference type="OrthoDB" id="9802126at2"/>
<feature type="compositionally biased region" description="Low complexity" evidence="1">
    <location>
        <begin position="24"/>
        <end position="36"/>
    </location>
</feature>
<dbReference type="AlphaFoldDB" id="A0A1U7J9C2"/>
<dbReference type="GO" id="GO:0016758">
    <property type="term" value="F:hexosyltransferase activity"/>
    <property type="evidence" value="ECO:0007669"/>
    <property type="project" value="InterPro"/>
</dbReference>
<organism evidence="3 4">
    <name type="scientific">Phormidium tenue NIES-30</name>
    <dbReference type="NCBI Taxonomy" id="549789"/>
    <lineage>
        <taxon>Bacteria</taxon>
        <taxon>Bacillati</taxon>
        <taxon>Cyanobacteriota</taxon>
        <taxon>Cyanophyceae</taxon>
        <taxon>Oscillatoriophycideae</taxon>
        <taxon>Oscillatoriales</taxon>
        <taxon>Oscillatoriaceae</taxon>
        <taxon>Phormidium</taxon>
    </lineage>
</organism>
<gene>
    <name evidence="3" type="ORF">NIES30_04745</name>
</gene>
<evidence type="ECO:0000313" key="3">
    <source>
        <dbReference type="EMBL" id="OKH50019.1"/>
    </source>
</evidence>